<dbReference type="AlphaFoldDB" id="T1HUL4"/>
<dbReference type="Gene3D" id="1.10.8.20">
    <property type="entry name" value="N-terminal domain of phosphatidylinositol transfer protein sec14p"/>
    <property type="match status" value="1"/>
</dbReference>
<accession>T1HUL4</accession>
<keyword evidence="2" id="KW-1185">Reference proteome</keyword>
<dbReference type="EnsemblMetazoa" id="RPRC007734-RA">
    <property type="protein sequence ID" value="RPRC007734-PA"/>
    <property type="gene ID" value="RPRC007734"/>
</dbReference>
<dbReference type="PANTHER" id="PTHR10174:SF226">
    <property type="entry name" value="CLAVESIN-1-LIKE PROTEIN"/>
    <property type="match status" value="1"/>
</dbReference>
<dbReference type="eggNOG" id="KOG1471">
    <property type="taxonomic scope" value="Eukaryota"/>
</dbReference>
<dbReference type="VEuPathDB" id="VectorBase:RPRC007734"/>
<dbReference type="InParanoid" id="T1HUL4"/>
<dbReference type="Proteomes" id="UP000015103">
    <property type="component" value="Unassembled WGS sequence"/>
</dbReference>
<dbReference type="EMBL" id="ACPB03010457">
    <property type="status" value="NOT_ANNOTATED_CDS"/>
    <property type="molecule type" value="Genomic_DNA"/>
</dbReference>
<dbReference type="GO" id="GO:0016020">
    <property type="term" value="C:membrane"/>
    <property type="evidence" value="ECO:0007669"/>
    <property type="project" value="TreeGrafter"/>
</dbReference>
<dbReference type="SMART" id="SM00516">
    <property type="entry name" value="SEC14"/>
    <property type="match status" value="1"/>
</dbReference>
<dbReference type="Pfam" id="PF00650">
    <property type="entry name" value="CRAL_TRIO"/>
    <property type="match status" value="1"/>
</dbReference>
<dbReference type="SUPFAM" id="SSF52087">
    <property type="entry name" value="CRAL/TRIO domain"/>
    <property type="match status" value="1"/>
</dbReference>
<dbReference type="InterPro" id="IPR036273">
    <property type="entry name" value="CRAL/TRIO_N_dom_sf"/>
</dbReference>
<dbReference type="PRINTS" id="PR00180">
    <property type="entry name" value="CRETINALDHBP"/>
</dbReference>
<dbReference type="Gene3D" id="1.20.5.1200">
    <property type="entry name" value="Alpha-tocopherol transfer"/>
    <property type="match status" value="1"/>
</dbReference>
<sequence>MDSIKDVTIDDLQMKCLCELKKLVEAENGLHIGEDNRILLRYLYFSNFDVPKAFTKMKSVYRLKYDSRNWFATEVMTERQKLALSRNVHCLLKDKDQLGRSVYLLRLGNVVIGEVEPWENFQVDDLWLELALDDPDTWTNGLVYIFDMQGLSWKYLRYFTPQNCKIGSSKAEGIPVRKVEYHIINSGLILNSLVTIIFPFLSSSTKQNVHFHKNNWPSLHKYVTPDILPQEYGGKLTTLDYADLRCYLTDNEKRLN</sequence>
<dbReference type="HOGENOM" id="CLU_046597_1_4_1"/>
<dbReference type="PROSITE" id="PS50191">
    <property type="entry name" value="CRAL_TRIO"/>
    <property type="match status" value="1"/>
</dbReference>
<dbReference type="STRING" id="13249.T1HUL4"/>
<dbReference type="PANTHER" id="PTHR10174">
    <property type="entry name" value="ALPHA-TOCOPHEROL TRANSFER PROTEIN-RELATED"/>
    <property type="match status" value="1"/>
</dbReference>
<dbReference type="CDD" id="cd00170">
    <property type="entry name" value="SEC14"/>
    <property type="match status" value="1"/>
</dbReference>
<dbReference type="SUPFAM" id="SSF46938">
    <property type="entry name" value="CRAL/TRIO N-terminal domain"/>
    <property type="match status" value="1"/>
</dbReference>
<evidence type="ECO:0000313" key="2">
    <source>
        <dbReference type="Proteomes" id="UP000015103"/>
    </source>
</evidence>
<name>T1HUL4_RHOPR</name>
<dbReference type="OMA" id="AYYDFKL"/>
<protein>
    <submittedName>
        <fullName evidence="1">CRAL-TRIO domain-containing protein</fullName>
    </submittedName>
</protein>
<organism evidence="1 2">
    <name type="scientific">Rhodnius prolixus</name>
    <name type="common">Triatomid bug</name>
    <dbReference type="NCBI Taxonomy" id="13249"/>
    <lineage>
        <taxon>Eukaryota</taxon>
        <taxon>Metazoa</taxon>
        <taxon>Ecdysozoa</taxon>
        <taxon>Arthropoda</taxon>
        <taxon>Hexapoda</taxon>
        <taxon>Insecta</taxon>
        <taxon>Pterygota</taxon>
        <taxon>Neoptera</taxon>
        <taxon>Paraneoptera</taxon>
        <taxon>Hemiptera</taxon>
        <taxon>Heteroptera</taxon>
        <taxon>Panheteroptera</taxon>
        <taxon>Cimicomorpha</taxon>
        <taxon>Reduviidae</taxon>
        <taxon>Triatominae</taxon>
        <taxon>Rhodnius</taxon>
    </lineage>
</organism>
<dbReference type="InterPro" id="IPR036865">
    <property type="entry name" value="CRAL-TRIO_dom_sf"/>
</dbReference>
<dbReference type="InterPro" id="IPR001251">
    <property type="entry name" value="CRAL-TRIO_dom"/>
</dbReference>
<proteinExistence type="predicted"/>
<dbReference type="Gene3D" id="3.40.525.10">
    <property type="entry name" value="CRAL-TRIO lipid binding domain"/>
    <property type="match status" value="1"/>
</dbReference>
<reference evidence="1" key="1">
    <citation type="submission" date="2015-05" db="UniProtKB">
        <authorList>
            <consortium name="EnsemblMetazoa"/>
        </authorList>
    </citation>
    <scope>IDENTIFICATION</scope>
</reference>
<evidence type="ECO:0000313" key="1">
    <source>
        <dbReference type="EnsemblMetazoa" id="RPRC007734-PA"/>
    </source>
</evidence>
<dbReference type="GO" id="GO:1902936">
    <property type="term" value="F:phosphatidylinositol bisphosphate binding"/>
    <property type="evidence" value="ECO:0007669"/>
    <property type="project" value="TreeGrafter"/>
</dbReference>